<dbReference type="PANTHER" id="PTHR35005">
    <property type="entry name" value="3-DEHYDRO-SCYLLO-INOSOSE HYDROLASE"/>
    <property type="match status" value="1"/>
</dbReference>
<keyword evidence="2" id="KW-0479">Metal-binding</keyword>
<dbReference type="RefSeq" id="WP_078810076.1">
    <property type="nucleotide sequence ID" value="NZ_FUWM01000012.1"/>
</dbReference>
<dbReference type="GO" id="GO:0016811">
    <property type="term" value="F:hydrolase activity, acting on carbon-nitrogen (but not peptide) bonds, in linear amides"/>
    <property type="evidence" value="ECO:0007669"/>
    <property type="project" value="TreeGrafter"/>
</dbReference>
<dbReference type="OrthoDB" id="9801445at2"/>
<protein>
    <submittedName>
        <fullName evidence="6">Creatinine amidohydrolase</fullName>
    </submittedName>
</protein>
<dbReference type="GO" id="GO:0046872">
    <property type="term" value="F:metal ion binding"/>
    <property type="evidence" value="ECO:0007669"/>
    <property type="project" value="UniProtKB-KW"/>
</dbReference>
<dbReference type="Gene3D" id="3.40.50.10310">
    <property type="entry name" value="Creatininase"/>
    <property type="match status" value="1"/>
</dbReference>
<gene>
    <name evidence="6" type="ORF">SAMN02745118_01605</name>
</gene>
<evidence type="ECO:0000256" key="4">
    <source>
        <dbReference type="ARBA" id="ARBA00022833"/>
    </source>
</evidence>
<evidence type="ECO:0000256" key="3">
    <source>
        <dbReference type="ARBA" id="ARBA00022801"/>
    </source>
</evidence>
<evidence type="ECO:0000256" key="1">
    <source>
        <dbReference type="ARBA" id="ARBA00001947"/>
    </source>
</evidence>
<dbReference type="InterPro" id="IPR024087">
    <property type="entry name" value="Creatininase-like_sf"/>
</dbReference>
<keyword evidence="4" id="KW-0862">Zinc</keyword>
<organism evidence="6 7">
    <name type="scientific">Selenihalanaerobacter shriftii</name>
    <dbReference type="NCBI Taxonomy" id="142842"/>
    <lineage>
        <taxon>Bacteria</taxon>
        <taxon>Bacillati</taxon>
        <taxon>Bacillota</taxon>
        <taxon>Clostridia</taxon>
        <taxon>Halanaerobiales</taxon>
        <taxon>Halobacteroidaceae</taxon>
        <taxon>Selenihalanaerobacter</taxon>
    </lineage>
</organism>
<keyword evidence="3 6" id="KW-0378">Hydrolase</keyword>
<dbReference type="PANTHER" id="PTHR35005:SF1">
    <property type="entry name" value="2-AMINO-5-FORMYLAMINO-6-RIBOSYLAMINOPYRIMIDIN-4(3H)-ONE 5'-MONOPHOSPHATE DEFORMYLASE"/>
    <property type="match status" value="1"/>
</dbReference>
<evidence type="ECO:0000313" key="6">
    <source>
        <dbReference type="EMBL" id="SJZ70993.1"/>
    </source>
</evidence>
<dbReference type="InterPro" id="IPR003785">
    <property type="entry name" value="Creatininase/forma_Hydrolase"/>
</dbReference>
<evidence type="ECO:0000256" key="2">
    <source>
        <dbReference type="ARBA" id="ARBA00022723"/>
    </source>
</evidence>
<dbReference type="Proteomes" id="UP000190625">
    <property type="component" value="Unassembled WGS sequence"/>
</dbReference>
<name>A0A1T4MVJ7_9FIRM</name>
<accession>A0A1T4MVJ7</accession>
<comment type="similarity">
    <text evidence="5">Belongs to the creatininase superfamily.</text>
</comment>
<comment type="cofactor">
    <cofactor evidence="1">
        <name>Zn(2+)</name>
        <dbReference type="ChEBI" id="CHEBI:29105"/>
    </cofactor>
</comment>
<reference evidence="7" key="1">
    <citation type="submission" date="2017-02" db="EMBL/GenBank/DDBJ databases">
        <authorList>
            <person name="Varghese N."/>
            <person name="Submissions S."/>
        </authorList>
    </citation>
    <scope>NUCLEOTIDE SEQUENCE [LARGE SCALE GENOMIC DNA]</scope>
    <source>
        <strain evidence="7">ATCC BAA-73</strain>
    </source>
</reference>
<dbReference type="SUPFAM" id="SSF102215">
    <property type="entry name" value="Creatininase"/>
    <property type="match status" value="1"/>
</dbReference>
<dbReference type="STRING" id="142842.SAMN02745118_01605"/>
<sequence>MSKKNAYLMEEMSWLEVEEALETVKVAVIPVGAHEQHGPNLAESCDAVRAREYSKVVGERMYPKVMITPTVNFGISFHHLNFPGTISLLPETMISLLRDIVKSLKHHGIEKFLFLNSHGGNEATLDTAIVTLKEELGVKAAHIKYTLLAPEAIKKHVKSDSSGHSCEREVSEALYLAPEIIKQDELTQGEVKDFPYSLTMQNKGPIKVTYDFEEWTENGALGDATKATKEFGKELVEESLTNLEEFITDFIEN</sequence>
<dbReference type="EMBL" id="FUWM01000012">
    <property type="protein sequence ID" value="SJZ70993.1"/>
    <property type="molecule type" value="Genomic_DNA"/>
</dbReference>
<proteinExistence type="inferred from homology"/>
<keyword evidence="7" id="KW-1185">Reference proteome</keyword>
<dbReference type="GO" id="GO:0009231">
    <property type="term" value="P:riboflavin biosynthetic process"/>
    <property type="evidence" value="ECO:0007669"/>
    <property type="project" value="TreeGrafter"/>
</dbReference>
<dbReference type="AlphaFoldDB" id="A0A1T4MVJ7"/>
<evidence type="ECO:0000313" key="7">
    <source>
        <dbReference type="Proteomes" id="UP000190625"/>
    </source>
</evidence>
<evidence type="ECO:0000256" key="5">
    <source>
        <dbReference type="ARBA" id="ARBA00024029"/>
    </source>
</evidence>
<dbReference type="Pfam" id="PF02633">
    <property type="entry name" value="Creatininase"/>
    <property type="match status" value="1"/>
</dbReference>